<dbReference type="PANTHER" id="PTHR28092">
    <property type="entry name" value="FACTOR-INDUCED GENE 1 PROTEIN"/>
    <property type="match status" value="1"/>
</dbReference>
<dbReference type="GO" id="GO:0016020">
    <property type="term" value="C:membrane"/>
    <property type="evidence" value="ECO:0007669"/>
    <property type="project" value="InterPro"/>
</dbReference>
<protein>
    <submittedName>
        <fullName evidence="2">Ca2+ regulator and membrane fusion protein Fig1-domain-containing protein</fullName>
    </submittedName>
</protein>
<reference evidence="2" key="2">
    <citation type="submission" date="2023-05" db="EMBL/GenBank/DDBJ databases">
        <authorList>
            <consortium name="Lawrence Berkeley National Laboratory"/>
            <person name="Steindorff A."/>
            <person name="Hensen N."/>
            <person name="Bonometti L."/>
            <person name="Westerberg I."/>
            <person name="Brannstrom I.O."/>
            <person name="Guillou S."/>
            <person name="Cros-Aarteil S."/>
            <person name="Calhoun S."/>
            <person name="Haridas S."/>
            <person name="Kuo A."/>
            <person name="Mondo S."/>
            <person name="Pangilinan J."/>
            <person name="Riley R."/>
            <person name="Labutti K."/>
            <person name="Andreopoulos B."/>
            <person name="Lipzen A."/>
            <person name="Chen C."/>
            <person name="Yanf M."/>
            <person name="Daum C."/>
            <person name="Ng V."/>
            <person name="Clum A."/>
            <person name="Ohm R."/>
            <person name="Martin F."/>
            <person name="Silar P."/>
            <person name="Natvig D."/>
            <person name="Lalanne C."/>
            <person name="Gautier V."/>
            <person name="Ament-Velasquez S.L."/>
            <person name="Kruys A."/>
            <person name="Hutchinson M.I."/>
            <person name="Powell A.J."/>
            <person name="Barry K."/>
            <person name="Miller A.N."/>
            <person name="Grigoriev I.V."/>
            <person name="Debuchy R."/>
            <person name="Gladieux P."/>
            <person name="Thoren M.H."/>
            <person name="Johannesson H."/>
        </authorList>
    </citation>
    <scope>NUCLEOTIDE SEQUENCE</scope>
    <source>
        <strain evidence="2">PSN309</strain>
    </source>
</reference>
<dbReference type="PANTHER" id="PTHR28092:SF1">
    <property type="entry name" value="FACTOR-INDUCED GENE 1 PROTEIN"/>
    <property type="match status" value="1"/>
</dbReference>
<reference evidence="2" key="1">
    <citation type="journal article" date="2023" name="Mol. Phylogenet. Evol.">
        <title>Genome-scale phylogeny and comparative genomics of the fungal order Sordariales.</title>
        <authorList>
            <person name="Hensen N."/>
            <person name="Bonometti L."/>
            <person name="Westerberg I."/>
            <person name="Brannstrom I.O."/>
            <person name="Guillou S."/>
            <person name="Cros-Aarteil S."/>
            <person name="Calhoun S."/>
            <person name="Haridas S."/>
            <person name="Kuo A."/>
            <person name="Mondo S."/>
            <person name="Pangilinan J."/>
            <person name="Riley R."/>
            <person name="LaButti K."/>
            <person name="Andreopoulos B."/>
            <person name="Lipzen A."/>
            <person name="Chen C."/>
            <person name="Yan M."/>
            <person name="Daum C."/>
            <person name="Ng V."/>
            <person name="Clum A."/>
            <person name="Steindorff A."/>
            <person name="Ohm R.A."/>
            <person name="Martin F."/>
            <person name="Silar P."/>
            <person name="Natvig D.O."/>
            <person name="Lalanne C."/>
            <person name="Gautier V."/>
            <person name="Ament-Velasquez S.L."/>
            <person name="Kruys A."/>
            <person name="Hutchinson M.I."/>
            <person name="Powell A.J."/>
            <person name="Barry K."/>
            <person name="Miller A.N."/>
            <person name="Grigoriev I.V."/>
            <person name="Debuchy R."/>
            <person name="Gladieux P."/>
            <person name="Hiltunen Thoren M."/>
            <person name="Johannesson H."/>
        </authorList>
    </citation>
    <scope>NUCLEOTIDE SEQUENCE</scope>
    <source>
        <strain evidence="2">PSN309</strain>
    </source>
</reference>
<dbReference type="Pfam" id="PF12351">
    <property type="entry name" value="Fig1"/>
    <property type="match status" value="1"/>
</dbReference>
<gene>
    <name evidence="2" type="ORF">QBC35DRAFT_167963</name>
</gene>
<dbReference type="GO" id="GO:0000747">
    <property type="term" value="P:conjugation with cellular fusion"/>
    <property type="evidence" value="ECO:0007669"/>
    <property type="project" value="TreeGrafter"/>
</dbReference>
<sequence>MAPVLKLAKFFFPQIKFIKLMPWFFIFPAVVFQALSLTGCISTSPGIPNIYIVSLRSNTNTSTPVQVRIGYFGICGIDEDGTRCMSATGHSVEEITPIIFPSLATSDNNNTNTNTNSSAVPEEIVDLINTATHLRDTTFNSILAASSILFVVGFLALLVHKRDIKNDDQWDKIRLSTWIKRATYGTLYLSAAGTFAASMATTQAAKSLEFTASAMKDASVLIKSGTTLQVFQWIAFGFSITFALLVPILAHRKSKKEPEEYYKEQEEV</sequence>
<feature type="transmembrane region" description="Helical" evidence="1">
    <location>
        <begin position="181"/>
        <end position="200"/>
    </location>
</feature>
<feature type="transmembrane region" description="Helical" evidence="1">
    <location>
        <begin position="20"/>
        <end position="44"/>
    </location>
</feature>
<organism evidence="2 3">
    <name type="scientific">Podospora australis</name>
    <dbReference type="NCBI Taxonomy" id="1536484"/>
    <lineage>
        <taxon>Eukaryota</taxon>
        <taxon>Fungi</taxon>
        <taxon>Dikarya</taxon>
        <taxon>Ascomycota</taxon>
        <taxon>Pezizomycotina</taxon>
        <taxon>Sordariomycetes</taxon>
        <taxon>Sordariomycetidae</taxon>
        <taxon>Sordariales</taxon>
        <taxon>Podosporaceae</taxon>
        <taxon>Podospora</taxon>
    </lineage>
</organism>
<proteinExistence type="predicted"/>
<evidence type="ECO:0000313" key="3">
    <source>
        <dbReference type="Proteomes" id="UP001302126"/>
    </source>
</evidence>
<comment type="caution">
    <text evidence="2">The sequence shown here is derived from an EMBL/GenBank/DDBJ whole genome shotgun (WGS) entry which is preliminary data.</text>
</comment>
<accession>A0AAN6WVV3</accession>
<feature type="transmembrane region" description="Helical" evidence="1">
    <location>
        <begin position="230"/>
        <end position="250"/>
    </location>
</feature>
<dbReference type="InterPro" id="IPR033481">
    <property type="entry name" value="Dni1/Fig1"/>
</dbReference>
<evidence type="ECO:0000256" key="1">
    <source>
        <dbReference type="SAM" id="Phobius"/>
    </source>
</evidence>
<keyword evidence="1" id="KW-1133">Transmembrane helix</keyword>
<dbReference type="GO" id="GO:0043332">
    <property type="term" value="C:mating projection tip"/>
    <property type="evidence" value="ECO:0007669"/>
    <property type="project" value="TreeGrafter"/>
</dbReference>
<dbReference type="AlphaFoldDB" id="A0AAN6WVV3"/>
<keyword evidence="1" id="KW-0812">Transmembrane</keyword>
<dbReference type="Proteomes" id="UP001302126">
    <property type="component" value="Unassembled WGS sequence"/>
</dbReference>
<name>A0AAN6WVV3_9PEZI</name>
<keyword evidence="3" id="KW-1185">Reference proteome</keyword>
<feature type="transmembrane region" description="Helical" evidence="1">
    <location>
        <begin position="142"/>
        <end position="160"/>
    </location>
</feature>
<evidence type="ECO:0000313" key="2">
    <source>
        <dbReference type="EMBL" id="KAK4189135.1"/>
    </source>
</evidence>
<keyword evidence="1" id="KW-0472">Membrane</keyword>
<dbReference type="EMBL" id="MU864379">
    <property type="protein sequence ID" value="KAK4189135.1"/>
    <property type="molecule type" value="Genomic_DNA"/>
</dbReference>